<reference evidence="12" key="1">
    <citation type="submission" date="2019-08" db="EMBL/GenBank/DDBJ databases">
        <authorList>
            <person name="Kucharzyk K."/>
            <person name="Murdoch R.W."/>
            <person name="Higgins S."/>
            <person name="Loffler F."/>
        </authorList>
    </citation>
    <scope>NUCLEOTIDE SEQUENCE</scope>
</reference>
<evidence type="ECO:0000256" key="9">
    <source>
        <dbReference type="ARBA" id="ARBA00023160"/>
    </source>
</evidence>
<evidence type="ECO:0000256" key="6">
    <source>
        <dbReference type="ARBA" id="ARBA00022832"/>
    </source>
</evidence>
<comment type="pathway">
    <text evidence="1">Lipid metabolism; malonyl-CoA biosynthesis; malonyl-CoA from acetyl-CoA: step 1/1.</text>
</comment>
<keyword evidence="4 12" id="KW-0808">Transferase</keyword>
<evidence type="ECO:0000256" key="2">
    <source>
        <dbReference type="ARBA" id="ARBA00011883"/>
    </source>
</evidence>
<evidence type="ECO:0000256" key="8">
    <source>
        <dbReference type="ARBA" id="ARBA00023098"/>
    </source>
</evidence>
<evidence type="ECO:0000256" key="3">
    <source>
        <dbReference type="ARBA" id="ARBA00022516"/>
    </source>
</evidence>
<evidence type="ECO:0000256" key="10">
    <source>
        <dbReference type="ARBA" id="ARBA00049152"/>
    </source>
</evidence>
<dbReference type="EMBL" id="VSSQ01005424">
    <property type="protein sequence ID" value="MPM29098.1"/>
    <property type="molecule type" value="Genomic_DNA"/>
</dbReference>
<dbReference type="GO" id="GO:0016743">
    <property type="term" value="F:carboxyl- or carbamoyltransferase activity"/>
    <property type="evidence" value="ECO:0007669"/>
    <property type="project" value="InterPro"/>
</dbReference>
<dbReference type="PANTHER" id="PTHR42853">
    <property type="entry name" value="ACETYL-COENZYME A CARBOXYLASE CARBOXYL TRANSFERASE SUBUNIT ALPHA"/>
    <property type="match status" value="1"/>
</dbReference>
<dbReference type="GO" id="GO:0005524">
    <property type="term" value="F:ATP binding"/>
    <property type="evidence" value="ECO:0007669"/>
    <property type="project" value="UniProtKB-KW"/>
</dbReference>
<keyword evidence="5" id="KW-0547">Nucleotide-binding</keyword>
<keyword evidence="6" id="KW-0276">Fatty acid metabolism</keyword>
<keyword evidence="7" id="KW-0067">ATP-binding</keyword>
<evidence type="ECO:0000313" key="12">
    <source>
        <dbReference type="EMBL" id="MPM29098.1"/>
    </source>
</evidence>
<evidence type="ECO:0000256" key="4">
    <source>
        <dbReference type="ARBA" id="ARBA00022679"/>
    </source>
</evidence>
<accession>A0A644YM77</accession>
<evidence type="ECO:0000256" key="5">
    <source>
        <dbReference type="ARBA" id="ARBA00022741"/>
    </source>
</evidence>
<dbReference type="GO" id="GO:0003989">
    <property type="term" value="F:acetyl-CoA carboxylase activity"/>
    <property type="evidence" value="ECO:0007669"/>
    <property type="project" value="InterPro"/>
</dbReference>
<comment type="catalytic activity">
    <reaction evidence="10">
        <text>N(6)-carboxybiotinyl-L-lysyl-[protein] + acetyl-CoA = N(6)-biotinyl-L-lysyl-[protein] + malonyl-CoA</text>
        <dbReference type="Rhea" id="RHEA:54728"/>
        <dbReference type="Rhea" id="RHEA-COMP:10505"/>
        <dbReference type="Rhea" id="RHEA-COMP:10506"/>
        <dbReference type="ChEBI" id="CHEBI:57288"/>
        <dbReference type="ChEBI" id="CHEBI:57384"/>
        <dbReference type="ChEBI" id="CHEBI:83144"/>
        <dbReference type="ChEBI" id="CHEBI:83145"/>
        <dbReference type="EC" id="2.1.3.15"/>
    </reaction>
</comment>
<dbReference type="EC" id="2.1.3.15" evidence="2"/>
<dbReference type="InterPro" id="IPR029045">
    <property type="entry name" value="ClpP/crotonase-like_dom_sf"/>
</dbReference>
<gene>
    <name evidence="12" type="primary">accA_11</name>
    <name evidence="12" type="ORF">SDC9_75637</name>
</gene>
<dbReference type="InterPro" id="IPR011763">
    <property type="entry name" value="COA_CT_C"/>
</dbReference>
<evidence type="ECO:0000256" key="1">
    <source>
        <dbReference type="ARBA" id="ARBA00004956"/>
    </source>
</evidence>
<proteinExistence type="inferred from homology"/>
<dbReference type="PROSITE" id="PS50989">
    <property type="entry name" value="COA_CT_CTER"/>
    <property type="match status" value="1"/>
</dbReference>
<dbReference type="UniPathway" id="UPA00655">
    <property type="reaction ID" value="UER00711"/>
</dbReference>
<dbReference type="GO" id="GO:0006633">
    <property type="term" value="P:fatty acid biosynthetic process"/>
    <property type="evidence" value="ECO:0007669"/>
    <property type="project" value="UniProtKB-KW"/>
</dbReference>
<name>A0A644YM77_9ZZZZ</name>
<keyword evidence="3" id="KW-0444">Lipid biosynthesis</keyword>
<keyword evidence="8" id="KW-0443">Lipid metabolism</keyword>
<evidence type="ECO:0000259" key="11">
    <source>
        <dbReference type="PROSITE" id="PS50989"/>
    </source>
</evidence>
<keyword evidence="9" id="KW-0275">Fatty acid biosynthesis</keyword>
<protein>
    <recommendedName>
        <fullName evidence="2">acetyl-CoA carboxytransferase</fullName>
        <ecNumber evidence="2">2.1.3.15</ecNumber>
    </recommendedName>
</protein>
<dbReference type="GO" id="GO:0009317">
    <property type="term" value="C:acetyl-CoA carboxylase complex"/>
    <property type="evidence" value="ECO:0007669"/>
    <property type="project" value="InterPro"/>
</dbReference>
<keyword evidence="12" id="KW-0436">Ligase</keyword>
<comment type="caution">
    <text evidence="12">The sequence shown here is derived from an EMBL/GenBank/DDBJ whole genome shotgun (WGS) entry which is preliminary data.</text>
</comment>
<dbReference type="NCBIfam" id="TIGR00513">
    <property type="entry name" value="accA"/>
    <property type="match status" value="1"/>
</dbReference>
<dbReference type="HAMAP" id="MF_00823">
    <property type="entry name" value="AcetylCoA_CT_alpha"/>
    <property type="match status" value="1"/>
</dbReference>
<dbReference type="PRINTS" id="PR01069">
    <property type="entry name" value="ACCCTRFRASEA"/>
</dbReference>
<dbReference type="GO" id="GO:2001295">
    <property type="term" value="P:malonyl-CoA biosynthetic process"/>
    <property type="evidence" value="ECO:0007669"/>
    <property type="project" value="UniProtKB-UniPathway"/>
</dbReference>
<sequence>MHEEEKPVLKQTLDQIETLAKSHDRCEGSSSWECVLRSRQQGRPGAKLFIDLICDSFMEMHGDRLYGDDPAMIGGVGLVEGRPVTFIGNRKGANLKENVLCNYGMSNPEGYRKALRLAKQAEKFGRPVVCFIDTPGAYPGLGAEERGIGEAIAQNLKVFSTLKTPILCFIIGEGGSGGALGIGVGDKLYMLEHAVYSVITPEGFASILLRDPSKAKEAAEAMKMTSHHLKEFSVIHDIIAEGSAEETASRIKQTILRDLDVLCSKPAEHLVRYRIKKIRGIGEVSGGKEWWQPLLEVFKKTQSLN</sequence>
<feature type="domain" description="CoA carboxyltransferase C-terminal" evidence="11">
    <location>
        <begin position="27"/>
        <end position="261"/>
    </location>
</feature>
<dbReference type="Pfam" id="PF03255">
    <property type="entry name" value="ACCA"/>
    <property type="match status" value="1"/>
</dbReference>
<evidence type="ECO:0000256" key="7">
    <source>
        <dbReference type="ARBA" id="ARBA00022840"/>
    </source>
</evidence>
<organism evidence="12">
    <name type="scientific">bioreactor metagenome</name>
    <dbReference type="NCBI Taxonomy" id="1076179"/>
    <lineage>
        <taxon>unclassified sequences</taxon>
        <taxon>metagenomes</taxon>
        <taxon>ecological metagenomes</taxon>
    </lineage>
</organism>
<dbReference type="Gene3D" id="3.90.226.10">
    <property type="entry name" value="2-enoyl-CoA Hydratase, Chain A, domain 1"/>
    <property type="match status" value="1"/>
</dbReference>
<dbReference type="AlphaFoldDB" id="A0A644YM77"/>
<dbReference type="PANTHER" id="PTHR42853:SF3">
    <property type="entry name" value="ACETYL-COENZYME A CARBOXYLASE CARBOXYL TRANSFERASE SUBUNIT ALPHA, CHLOROPLASTIC"/>
    <property type="match status" value="1"/>
</dbReference>
<dbReference type="SUPFAM" id="SSF52096">
    <property type="entry name" value="ClpP/crotonase"/>
    <property type="match status" value="1"/>
</dbReference>
<dbReference type="InterPro" id="IPR001095">
    <property type="entry name" value="Acetyl_CoA_COase_a_su"/>
</dbReference>